<dbReference type="Pfam" id="PF25049">
    <property type="entry name" value="OB_HELZ2"/>
    <property type="match status" value="1"/>
</dbReference>
<keyword evidence="9" id="KW-1185">Reference proteome</keyword>
<dbReference type="InterPro" id="IPR047187">
    <property type="entry name" value="SF1_C_Upf1"/>
</dbReference>
<protein>
    <recommendedName>
        <fullName evidence="10">Helicase with zinc finger domain 2</fullName>
    </recommendedName>
</protein>
<dbReference type="PANTHER" id="PTHR43788:SF16">
    <property type="entry name" value="HELICASE WITH ZINC FINGER 2"/>
    <property type="match status" value="1"/>
</dbReference>
<dbReference type="SMART" id="SM00382">
    <property type="entry name" value="AAA"/>
    <property type="match status" value="2"/>
</dbReference>
<keyword evidence="4" id="KW-0347">Helicase</keyword>
<dbReference type="InterPro" id="IPR050534">
    <property type="entry name" value="Coronavir_polyprotein_1ab"/>
</dbReference>
<dbReference type="CDD" id="cd18808">
    <property type="entry name" value="SF1_C_Upf1"/>
    <property type="match status" value="2"/>
</dbReference>
<evidence type="ECO:0000313" key="8">
    <source>
        <dbReference type="EMBL" id="KAK3089058.1"/>
    </source>
</evidence>
<dbReference type="Pfam" id="PF13087">
    <property type="entry name" value="AAA_12"/>
    <property type="match status" value="2"/>
</dbReference>
<dbReference type="SMART" id="SM00955">
    <property type="entry name" value="RNB"/>
    <property type="match status" value="1"/>
</dbReference>
<dbReference type="InterPro" id="IPR001900">
    <property type="entry name" value="RNase_II/R"/>
</dbReference>
<dbReference type="InterPro" id="IPR003593">
    <property type="entry name" value="AAA+_ATPase"/>
</dbReference>
<comment type="similarity">
    <text evidence="1">Belongs to the DNA2/NAM7 helicase family.</text>
</comment>
<evidence type="ECO:0000259" key="6">
    <source>
        <dbReference type="SMART" id="SM00382"/>
    </source>
</evidence>
<dbReference type="Proteomes" id="UP001186944">
    <property type="component" value="Unassembled WGS sequence"/>
</dbReference>
<reference evidence="8" key="1">
    <citation type="submission" date="2019-08" db="EMBL/GenBank/DDBJ databases">
        <title>The improved chromosome-level genome for the pearl oyster Pinctada fucata martensii using PacBio sequencing and Hi-C.</title>
        <authorList>
            <person name="Zheng Z."/>
        </authorList>
    </citation>
    <scope>NUCLEOTIDE SEQUENCE</scope>
    <source>
        <strain evidence="8">ZZ-2019</strain>
        <tissue evidence="8">Adductor muscle</tissue>
    </source>
</reference>
<evidence type="ECO:0000256" key="2">
    <source>
        <dbReference type="ARBA" id="ARBA00022741"/>
    </source>
</evidence>
<name>A0AA88XP09_PINIB</name>
<dbReference type="GO" id="GO:0003723">
    <property type="term" value="F:RNA binding"/>
    <property type="evidence" value="ECO:0007669"/>
    <property type="project" value="InterPro"/>
</dbReference>
<dbReference type="GO" id="GO:0004540">
    <property type="term" value="F:RNA nuclease activity"/>
    <property type="evidence" value="ECO:0007669"/>
    <property type="project" value="InterPro"/>
</dbReference>
<keyword evidence="3" id="KW-0378">Hydrolase</keyword>
<evidence type="ECO:0000313" key="9">
    <source>
        <dbReference type="Proteomes" id="UP001186944"/>
    </source>
</evidence>
<dbReference type="Pfam" id="PF00773">
    <property type="entry name" value="RNB"/>
    <property type="match status" value="1"/>
</dbReference>
<dbReference type="GO" id="GO:0005524">
    <property type="term" value="F:ATP binding"/>
    <property type="evidence" value="ECO:0007669"/>
    <property type="project" value="UniProtKB-KW"/>
</dbReference>
<proteinExistence type="inferred from homology"/>
<dbReference type="SUPFAM" id="SSF52540">
    <property type="entry name" value="P-loop containing nucleoside triphosphate hydrolases"/>
    <property type="match status" value="2"/>
</dbReference>
<dbReference type="EMBL" id="VSWD01000010">
    <property type="protein sequence ID" value="KAK3089058.1"/>
    <property type="molecule type" value="Genomic_DNA"/>
</dbReference>
<dbReference type="SUPFAM" id="SSF50249">
    <property type="entry name" value="Nucleic acid-binding proteins"/>
    <property type="match status" value="2"/>
</dbReference>
<dbReference type="InterPro" id="IPR056787">
    <property type="entry name" value="OB_HELZ2"/>
</dbReference>
<dbReference type="InterPro" id="IPR027417">
    <property type="entry name" value="P-loop_NTPase"/>
</dbReference>
<accession>A0AA88XP09</accession>
<dbReference type="InterPro" id="IPR041679">
    <property type="entry name" value="DNA2/NAM7-like_C"/>
</dbReference>
<feature type="domain" description="AAA+ ATPase" evidence="6">
    <location>
        <begin position="1898"/>
        <end position="2141"/>
    </location>
</feature>
<evidence type="ECO:0000256" key="4">
    <source>
        <dbReference type="ARBA" id="ARBA00022806"/>
    </source>
</evidence>
<dbReference type="Gene3D" id="3.40.50.300">
    <property type="entry name" value="P-loop containing nucleotide triphosphate hydrolases"/>
    <property type="match status" value="4"/>
</dbReference>
<keyword evidence="2" id="KW-0547">Nucleotide-binding</keyword>
<feature type="domain" description="RNB" evidence="7">
    <location>
        <begin position="1039"/>
        <end position="1405"/>
    </location>
</feature>
<dbReference type="FunFam" id="3.40.50.300:FF:000419">
    <property type="entry name" value="Probable helicase with zinc finger domain"/>
    <property type="match status" value="1"/>
</dbReference>
<evidence type="ECO:0000256" key="1">
    <source>
        <dbReference type="ARBA" id="ARBA00007913"/>
    </source>
</evidence>
<gene>
    <name evidence="8" type="ORF">FSP39_000482</name>
</gene>
<evidence type="ECO:0000259" key="7">
    <source>
        <dbReference type="SMART" id="SM00955"/>
    </source>
</evidence>
<feature type="domain" description="AAA+ ATPase" evidence="6">
    <location>
        <begin position="192"/>
        <end position="377"/>
    </location>
</feature>
<comment type="caution">
    <text evidence="8">The sequence shown here is derived from an EMBL/GenBank/DDBJ whole genome shotgun (WGS) entry which is preliminary data.</text>
</comment>
<evidence type="ECO:0000256" key="3">
    <source>
        <dbReference type="ARBA" id="ARBA00022801"/>
    </source>
</evidence>
<dbReference type="InterPro" id="IPR012340">
    <property type="entry name" value="NA-bd_OB-fold"/>
</dbReference>
<evidence type="ECO:0000256" key="5">
    <source>
        <dbReference type="ARBA" id="ARBA00022840"/>
    </source>
</evidence>
<dbReference type="PANTHER" id="PTHR43788">
    <property type="entry name" value="DNA2/NAM7 HELICASE FAMILY MEMBER"/>
    <property type="match status" value="1"/>
</dbReference>
<evidence type="ECO:0008006" key="10">
    <source>
        <dbReference type="Google" id="ProtNLM"/>
    </source>
</evidence>
<keyword evidence="5" id="KW-0067">ATP-binding</keyword>
<dbReference type="Pfam" id="PF13086">
    <property type="entry name" value="AAA_11"/>
    <property type="match status" value="3"/>
</dbReference>
<dbReference type="GO" id="GO:0016787">
    <property type="term" value="F:hydrolase activity"/>
    <property type="evidence" value="ECO:0007669"/>
    <property type="project" value="UniProtKB-KW"/>
</dbReference>
<dbReference type="GO" id="GO:0043139">
    <property type="term" value="F:5'-3' DNA helicase activity"/>
    <property type="evidence" value="ECO:0007669"/>
    <property type="project" value="TreeGrafter"/>
</dbReference>
<sequence>MPPGAFVFHKHRLYYSYNLVGRLDLTNSIQEGTYVYAQPGELFAKVALSDYLSEDTDAGKLILTSVRKVLLAPRSSTGSVVYEAVIVSKENFDYDGRGKDYIYLCLSPGCITDLGLKHGGSLEVEIQFTMDRMWFCRMHFAVEQLKTTDLVFPDVKKINPMHERQAFKVSSQILNPDQIQAVQHIVTERFGYTPPFVIYGPFGTGKTETIAQSVMVLLKERPGSKILICAQSNSAADLYITKHLDPFLRKSNTAAKLRRVYFKDRRVNTVPQEVKKYCLISSDNTFENPTQQDILNHNVVIITLSSSLLLTSLGLQGYFTHIFLDEAAQALETETIMPLALATEKTCVVLAGDHHQISPKVYSDEAKNQKLDMSLLERLFEYYESFSDKIDQSSPLNILLSINYRTKMEILRFISAIFYGGPDKLVSRANLPSVLGITPLMFYAVQGVEIQDPESISFYNTSEVQEIVERVQELYNQWPTQWGERKAKDIGVVTPYYDQVLLIRKALRKKHSELGRVTVERVNNVQGKEFRALFISTVRTRSLINSPLSGLDQECEGDGGDFGFLSDPKLLNTALTRAQSFVAIVGDPVALCAIGDCLNVWRTYLKHCQNMNSINPRNLTLESIKHQVSSLLNSPARERMIQMANQRKQASKPPLVVPVEPTSAPPPPLQLTQWTKRADDNNMEDTASLENEIVNDLFNAVIQQPASELFEENGKERELTKDDIMKEMALEVIKVKKLQEMEEQAKAQGRTLPSNSDIMINETVRAEMINLTEIDGNVVLTYMEGNGEDKEILGLVEKYNQSQLEALLLSNADKFKHCILHRDSEEDVYAKVLDSNSPYSKITISNSQRCQKAFHGDEVVVEVIPLEEDDFEDDNVIGVKVQGCVVGILHRHIEPDHNLFVCVADAEHPGLLIPIDSGIPKIYNLLTQSHVQRTKKGNVSVYKVSDNGAVTFSQYVKIDPGTPCDKLFIVRYLTWDSRFYHPIGIVVGVMEGGMKNSNTMNVMYIEDNVKQTYRPETEMEVHTLYPPAYNLPAAEYQNCLDFRAKWTFSISNENTADIPTALSIEEMNDGNYVIGIHVTDVAYHVIKESNIDQEAQHRGFTVKPIREDAIHMLPPKLSTEVLSLKPNVDRLTLSIFLTVSKTGDILQTDPKRCVINSKRNFSFEDVEQVLHDPNAASDYLKSCVIVLYHISRIWRRQRLGNASMYQDLGMMEKLSAEAYLMHQELMIQTNHHVGRLLLENFPDITPLYCQSPPNVADLEIWKQSHAADAINSVGLTKPFLEGFKTCTCKVACTCIINYIRSRSIRIKDSFDIYQAVWNTVCQAADMGDVAFMQNILTSVESHPQLAVALAKLNAIQNPTSYICSSEAIDKKHYGLNLAPFVHFTSPLNRYIDICAHRLITSLVNNDSAPYTQDEVIQICQDFTHKSVSNMEFSSAAHLINLSTAMKSKSVILNPIVQNIDEEQITLCFPSLPHISDTQRTIDIHLLNPSEKPIYDGVRQLVQVTWNERIYDPAVQTLQQENGSSVVELNPSRFIFKIPSIQWQKLLITVREENQEKLQQAVQAMREQVKNPEQDTGLVSEVPIERTVRGNLKLSTEFQCKISIGNIMKVQIAAELHNGLITPAIQLLGIADNVDICLQHRNNPVHCFTSATTCASRPSYQDETSYQNAWLSVLDIEAVSQAVLKGNSLTIQNVFLQWKQENIGISMVYTAVFELPLEFMKERFIKVPFDISFDELFEPSNVRLMESHFSDFICVRCHNLHMPTLQDVHPSIAITTNNNELITWVAHCIVMMAKKVKDKLQVKVRLNQCSVTPPPQILHPSTKFPCTIEWVQKSVIHRQIDYGVRSVNESSQLSRDIARGRNPVQTVDYRDIDLLRQLPVPGLPTPDSSQDEAIRLAMQLPLSLISGPPGSGKTVTGVRLAYMLAQRNKTFLASGIKPQVLICGPSDQSLDVIVDYLKKIGDKCPKILRIYSDEVVQREFPMPDKGTVRKRSVIRDSVKPGLEDVALHQAIRKDSSDLGSSITQMDMLFQLYPDDIKDPQLEEYKAIVNKAESMLLRDAEILLTTCANSATTKLIHNTNVHQVIIDESGSCSEPETMVPISLNRNLKQIILIGDHRQLGPDVHSSLAREMGLDKSLFERNVEKIQNLTKHYRMHNGLAAVPSQLIYNTEFDHGNTSQGSEPKLKIWPGSSTSPSVFCHVSGREDMEFTEGLELSYCNQSEINLVISIASRLVIGQKVKEENIAVLTAFEAQSTAISKKLILKGHGGIHVKTIAECQGSQWEYVILSTTRSIPKSRIEMRPSQVWMDKHVGPIGNQHVVNLAITRAIDGLIILGMLFSLRIIVG</sequence>
<dbReference type="InterPro" id="IPR041677">
    <property type="entry name" value="DNA2/NAM7_AAA_11"/>
</dbReference>
<organism evidence="8 9">
    <name type="scientific">Pinctada imbricata</name>
    <name type="common">Atlantic pearl-oyster</name>
    <name type="synonym">Pinctada martensii</name>
    <dbReference type="NCBI Taxonomy" id="66713"/>
    <lineage>
        <taxon>Eukaryota</taxon>
        <taxon>Metazoa</taxon>
        <taxon>Spiralia</taxon>
        <taxon>Lophotrochozoa</taxon>
        <taxon>Mollusca</taxon>
        <taxon>Bivalvia</taxon>
        <taxon>Autobranchia</taxon>
        <taxon>Pteriomorphia</taxon>
        <taxon>Pterioida</taxon>
        <taxon>Pterioidea</taxon>
        <taxon>Pteriidae</taxon>
        <taxon>Pinctada</taxon>
    </lineage>
</organism>